<keyword evidence="7 8" id="KW-0539">Nucleus</keyword>
<comment type="function">
    <text evidence="8">DNA-dependent RNA polymerase catalyzes the transcription of DNA into RNA using the four ribonucleoside triphosphates as substrates. Specific core component of RNA polymerase III which synthesizes small RNAs, such as 5S rRNA and tRNAs.</text>
</comment>
<dbReference type="Proteomes" id="UP000298663">
    <property type="component" value="Unassembled WGS sequence"/>
</dbReference>
<dbReference type="STRING" id="34508.A0A4U5NDI4"/>
<dbReference type="InterPro" id="IPR055207">
    <property type="entry name" value="POLR3C_WHD"/>
</dbReference>
<keyword evidence="6 8" id="KW-0804">Transcription</keyword>
<evidence type="ECO:0000313" key="14">
    <source>
        <dbReference type="Proteomes" id="UP000298663"/>
    </source>
</evidence>
<feature type="domain" description="RNA polymerase III subunit RPC82-related helix-turn-helix" evidence="11">
    <location>
        <begin position="8"/>
        <end position="66"/>
    </location>
</feature>
<keyword evidence="9" id="KW-0175">Coiled coil</keyword>
<reference evidence="13 14" key="2">
    <citation type="journal article" date="2019" name="G3 (Bethesda)">
        <title>Hybrid Assembly of the Genome of the Entomopathogenic Nematode Steinernema carpocapsae Identifies the X-Chromosome.</title>
        <authorList>
            <person name="Serra L."/>
            <person name="Macchietto M."/>
            <person name="Macias-Munoz A."/>
            <person name="McGill C.J."/>
            <person name="Rodriguez I.M."/>
            <person name="Rodriguez B."/>
            <person name="Murad R."/>
            <person name="Mortazavi A."/>
        </authorList>
    </citation>
    <scope>NUCLEOTIDE SEQUENCE [LARGE SCALE GENOMIC DNA]</scope>
    <source>
        <strain evidence="13 14">ALL</strain>
    </source>
</reference>
<name>A0A4U5NDI4_STECR</name>
<comment type="similarity">
    <text evidence="2">Belongs to the RNA polymerase beta chain family.</text>
</comment>
<dbReference type="Gene3D" id="1.10.10.10">
    <property type="entry name" value="Winged helix-like DNA-binding domain superfamily/Winged helix DNA-binding domain"/>
    <property type="match status" value="4"/>
</dbReference>
<dbReference type="Gene3D" id="6.10.140.1450">
    <property type="match status" value="1"/>
</dbReference>
<comment type="subcellular location">
    <subcellularLocation>
        <location evidence="1 8">Nucleus</location>
    </subcellularLocation>
</comment>
<dbReference type="PANTHER" id="PTHR12949">
    <property type="entry name" value="RNA POLYMERASE III DNA DIRECTED -RELATED"/>
    <property type="match status" value="1"/>
</dbReference>
<dbReference type="AlphaFoldDB" id="A0A4U5NDI4"/>
<dbReference type="InterPro" id="IPR036388">
    <property type="entry name" value="WH-like_DNA-bd_sf"/>
</dbReference>
<dbReference type="InterPro" id="IPR036390">
    <property type="entry name" value="WH_DNA-bd_sf"/>
</dbReference>
<sequence>MSSVSTQLIAVVIQERFGKTPTAVAKVLTKGALPLPLIARELTANVKLGKIRRALATLVHSELVTFRLGDGNRVIYQLERSRVLNLLRIPRVCQILNECYGSLGTSVFLEYVMNGKLTYTKCVSQIAMRGEEEVSKIRDIFHKFIDTHLLKRCFEMIHDAYDCPVFADHSAEPFKIPNIFFEDSILDFIEKPGDAKKTEGTSGEQTRKRKHEDGKAEAPDAKILWCIDWNRVDRMLRDYIVRETIANCNISEFVCKSASDAFIQLCQTRCELYAFSSSPTPVNDIIRATKDFHPSMDKYSIERALKILHEDSKGVIRRTGDSAGGLYTLDYERAVTLACELQVESFIREKLGERALRIFKLLRQKGFLEEEQIEKLVMMSAKETRELTYALVDAGFVSIRHISKTNDFAPARTFYLYHVNMHSVVHNMLNTATKFVHNLIARRIHGAKRHAGLLEQSERLEEILKKIRESDNLSAEEKEEQEQDIRESYISKEDAVFLDKYGNAIRTAGLVEVLQVDAVTMFEQFLMFSKRRLS</sequence>
<comment type="caution">
    <text evidence="13">The sequence shown here is derived from an EMBL/GenBank/DDBJ whole genome shotgun (WGS) entry which is preliminary data.</text>
</comment>
<keyword evidence="14" id="KW-1185">Reference proteome</keyword>
<evidence type="ECO:0000256" key="10">
    <source>
        <dbReference type="SAM" id="MobiDB-lite"/>
    </source>
</evidence>
<evidence type="ECO:0000256" key="5">
    <source>
        <dbReference type="ARBA" id="ARBA00022478"/>
    </source>
</evidence>
<feature type="domain" description="DNA-directed RNA polymerase III subunit RPC3 winged-helix" evidence="12">
    <location>
        <begin position="343"/>
        <end position="419"/>
    </location>
</feature>
<dbReference type="Pfam" id="PF22536">
    <property type="entry name" value="WHD_POLR3C"/>
    <property type="match status" value="1"/>
</dbReference>
<reference evidence="13 14" key="1">
    <citation type="journal article" date="2015" name="Genome Biol.">
        <title>Comparative genomics of Steinernema reveals deeply conserved gene regulatory networks.</title>
        <authorList>
            <person name="Dillman A.R."/>
            <person name="Macchietto M."/>
            <person name="Porter C.F."/>
            <person name="Rogers A."/>
            <person name="Williams B."/>
            <person name="Antoshechkin I."/>
            <person name="Lee M.M."/>
            <person name="Goodwin Z."/>
            <person name="Lu X."/>
            <person name="Lewis E.E."/>
            <person name="Goodrich-Blair H."/>
            <person name="Stock S.P."/>
            <person name="Adams B.J."/>
            <person name="Sternberg P.W."/>
            <person name="Mortazavi A."/>
        </authorList>
    </citation>
    <scope>NUCLEOTIDE SEQUENCE [LARGE SCALE GENOMIC DNA]</scope>
    <source>
        <strain evidence="13 14">ALL</strain>
    </source>
</reference>
<organism evidence="13 14">
    <name type="scientific">Steinernema carpocapsae</name>
    <name type="common">Entomopathogenic nematode</name>
    <dbReference type="NCBI Taxonomy" id="34508"/>
    <lineage>
        <taxon>Eukaryota</taxon>
        <taxon>Metazoa</taxon>
        <taxon>Ecdysozoa</taxon>
        <taxon>Nematoda</taxon>
        <taxon>Chromadorea</taxon>
        <taxon>Rhabditida</taxon>
        <taxon>Tylenchina</taxon>
        <taxon>Panagrolaimomorpha</taxon>
        <taxon>Strongyloidoidea</taxon>
        <taxon>Steinernematidae</taxon>
        <taxon>Steinernema</taxon>
    </lineage>
</organism>
<dbReference type="Pfam" id="PF08221">
    <property type="entry name" value="HTH_9"/>
    <property type="match status" value="1"/>
</dbReference>
<accession>A0A4U5NDI4</accession>
<dbReference type="InterPro" id="IPR013197">
    <property type="entry name" value="RNA_pol_III_RPC82-rel_HTH"/>
</dbReference>
<evidence type="ECO:0000256" key="9">
    <source>
        <dbReference type="SAM" id="Coils"/>
    </source>
</evidence>
<comment type="similarity">
    <text evidence="8">Belongs to the eukaryotic RPC3/POLR3C RNA polymerase subunit family.</text>
</comment>
<evidence type="ECO:0000259" key="12">
    <source>
        <dbReference type="Pfam" id="PF22536"/>
    </source>
</evidence>
<keyword evidence="5 8" id="KW-0240">DNA-directed RNA polymerase</keyword>
<dbReference type="OrthoDB" id="272392at2759"/>
<dbReference type="PANTHER" id="PTHR12949:SF0">
    <property type="entry name" value="DNA-DIRECTED RNA POLYMERASE III SUBUNIT RPC3"/>
    <property type="match status" value="1"/>
</dbReference>
<comment type="subunit">
    <text evidence="3 8">Component of the RNA polymerase III (Pol III) complex consisting of 17 subunits.</text>
</comment>
<evidence type="ECO:0000256" key="7">
    <source>
        <dbReference type="ARBA" id="ARBA00023242"/>
    </source>
</evidence>
<dbReference type="EMBL" id="AZBU02000004">
    <property type="protein sequence ID" value="TKR80908.1"/>
    <property type="molecule type" value="Genomic_DNA"/>
</dbReference>
<evidence type="ECO:0000256" key="4">
    <source>
        <dbReference type="ARBA" id="ARBA00016689"/>
    </source>
</evidence>
<evidence type="ECO:0000259" key="11">
    <source>
        <dbReference type="Pfam" id="PF08221"/>
    </source>
</evidence>
<dbReference type="GO" id="GO:0005666">
    <property type="term" value="C:RNA polymerase III complex"/>
    <property type="evidence" value="ECO:0007669"/>
    <property type="project" value="UniProtKB-UniRule"/>
</dbReference>
<protein>
    <recommendedName>
        <fullName evidence="4 8">DNA-directed RNA polymerase III subunit RPC3</fullName>
        <shortName evidence="8">RNA polymerase III subunit C3</shortName>
    </recommendedName>
</protein>
<dbReference type="SUPFAM" id="SSF46785">
    <property type="entry name" value="Winged helix' DNA-binding domain"/>
    <property type="match status" value="1"/>
</dbReference>
<evidence type="ECO:0000256" key="2">
    <source>
        <dbReference type="ARBA" id="ARBA00006835"/>
    </source>
</evidence>
<dbReference type="GO" id="GO:0003697">
    <property type="term" value="F:single-stranded DNA binding"/>
    <property type="evidence" value="ECO:0007669"/>
    <property type="project" value="UniProtKB-UniRule"/>
</dbReference>
<evidence type="ECO:0000256" key="1">
    <source>
        <dbReference type="ARBA" id="ARBA00004123"/>
    </source>
</evidence>
<proteinExistence type="inferred from homology"/>
<evidence type="ECO:0000256" key="6">
    <source>
        <dbReference type="ARBA" id="ARBA00023163"/>
    </source>
</evidence>
<feature type="region of interest" description="Disordered" evidence="10">
    <location>
        <begin position="193"/>
        <end position="214"/>
    </location>
</feature>
<dbReference type="InterPro" id="IPR039748">
    <property type="entry name" value="RPC3"/>
</dbReference>
<evidence type="ECO:0000313" key="13">
    <source>
        <dbReference type="EMBL" id="TKR80908.1"/>
    </source>
</evidence>
<dbReference type="FunFam" id="1.10.10.10:FF:000420">
    <property type="entry name" value="RNA polymerase III subunit, putative"/>
    <property type="match status" value="1"/>
</dbReference>
<gene>
    <name evidence="13" type="ORF">L596_014889</name>
</gene>
<evidence type="ECO:0000256" key="8">
    <source>
        <dbReference type="RuleBase" id="RU367076"/>
    </source>
</evidence>
<feature type="coiled-coil region" evidence="9">
    <location>
        <begin position="450"/>
        <end position="480"/>
    </location>
</feature>
<evidence type="ECO:0000256" key="3">
    <source>
        <dbReference type="ARBA" id="ARBA00011206"/>
    </source>
</evidence>